<keyword evidence="8" id="KW-0812">Transmembrane</keyword>
<feature type="transmembrane region" description="Helical" evidence="8">
    <location>
        <begin position="147"/>
        <end position="168"/>
    </location>
</feature>
<evidence type="ECO:0000259" key="9">
    <source>
        <dbReference type="PROSITE" id="PS51837"/>
    </source>
</evidence>
<evidence type="ECO:0000313" key="11">
    <source>
        <dbReference type="Proteomes" id="UP001487740"/>
    </source>
</evidence>
<evidence type="ECO:0000313" key="10">
    <source>
        <dbReference type="EMBL" id="KAK8376100.1"/>
    </source>
</evidence>
<dbReference type="GO" id="GO:0031902">
    <property type="term" value="C:late endosome membrane"/>
    <property type="evidence" value="ECO:0007669"/>
    <property type="project" value="UniProtKB-SubCell"/>
</dbReference>
<evidence type="ECO:0000256" key="2">
    <source>
        <dbReference type="ARBA" id="ARBA00004481"/>
    </source>
</evidence>
<dbReference type="SMART" id="SM00714">
    <property type="entry name" value="LITAF"/>
    <property type="match status" value="1"/>
</dbReference>
<dbReference type="Proteomes" id="UP001487740">
    <property type="component" value="Unassembled WGS sequence"/>
</dbReference>
<accession>A0AAW0SL16</accession>
<gene>
    <name evidence="10" type="ORF">O3P69_008671</name>
</gene>
<sequence>MYRHRPVLPIPYHPSQKKKVLLSLLIIWHTEFLLLFLIITSHKGAFAPSAPPPYAPPSYSQAVGGVPPQAPFTPLQGRHTAGVSHVTVHLGSGPYVFAPRYLQSQESAGAPTTVVTTVVPLGSQSTHMICPHCHAEVDTTTKTSPSVVAWLSGFIICILGCWMGCCLIPCCMNDCMDVEHSCPHCNSFLGKYKRG</sequence>
<comment type="subcellular location">
    <subcellularLocation>
        <location evidence="2">Endosome membrane</location>
        <topology evidence="2">Peripheral membrane protein</topology>
    </subcellularLocation>
    <subcellularLocation>
        <location evidence="1">Late endosome membrane</location>
    </subcellularLocation>
    <subcellularLocation>
        <location evidence="3">Lysosome membrane</location>
        <topology evidence="3">Peripheral membrane protein</topology>
        <orientation evidence="3">Cytoplasmic side</orientation>
    </subcellularLocation>
</comment>
<comment type="similarity">
    <text evidence="4">Belongs to the CDIP1/LITAF family.</text>
</comment>
<feature type="domain" description="LITAF" evidence="9">
    <location>
        <begin position="110"/>
        <end position="194"/>
    </location>
</feature>
<dbReference type="GO" id="GO:0008270">
    <property type="term" value="F:zinc ion binding"/>
    <property type="evidence" value="ECO:0007669"/>
    <property type="project" value="TreeGrafter"/>
</dbReference>
<evidence type="ECO:0000256" key="1">
    <source>
        <dbReference type="ARBA" id="ARBA00004414"/>
    </source>
</evidence>
<keyword evidence="11" id="KW-1185">Reference proteome</keyword>
<dbReference type="AlphaFoldDB" id="A0AAW0SL16"/>
<organism evidence="10 11">
    <name type="scientific">Scylla paramamosain</name>
    <name type="common">Mud crab</name>
    <dbReference type="NCBI Taxonomy" id="85552"/>
    <lineage>
        <taxon>Eukaryota</taxon>
        <taxon>Metazoa</taxon>
        <taxon>Ecdysozoa</taxon>
        <taxon>Arthropoda</taxon>
        <taxon>Crustacea</taxon>
        <taxon>Multicrustacea</taxon>
        <taxon>Malacostraca</taxon>
        <taxon>Eumalacostraca</taxon>
        <taxon>Eucarida</taxon>
        <taxon>Decapoda</taxon>
        <taxon>Pleocyemata</taxon>
        <taxon>Brachyura</taxon>
        <taxon>Eubrachyura</taxon>
        <taxon>Portunoidea</taxon>
        <taxon>Portunidae</taxon>
        <taxon>Portuninae</taxon>
        <taxon>Scylla</taxon>
    </lineage>
</organism>
<dbReference type="Pfam" id="PF10601">
    <property type="entry name" value="zf-LITAF-like"/>
    <property type="match status" value="1"/>
</dbReference>
<dbReference type="PANTHER" id="PTHR23292">
    <property type="entry name" value="LIPOPOLYSACCHARIDE-INDUCED TUMOR NECROSIS FACTOR-ALPHA FACTOR"/>
    <property type="match status" value="1"/>
</dbReference>
<evidence type="ECO:0000256" key="3">
    <source>
        <dbReference type="ARBA" id="ARBA00004630"/>
    </source>
</evidence>
<proteinExistence type="inferred from homology"/>
<keyword evidence="7 8" id="KW-0472">Membrane</keyword>
<dbReference type="EMBL" id="JARAKH010000049">
    <property type="protein sequence ID" value="KAK8376100.1"/>
    <property type="molecule type" value="Genomic_DNA"/>
</dbReference>
<evidence type="ECO:0000256" key="5">
    <source>
        <dbReference type="ARBA" id="ARBA00022723"/>
    </source>
</evidence>
<protein>
    <recommendedName>
        <fullName evidence="9">LITAF domain-containing protein</fullName>
    </recommendedName>
</protein>
<name>A0AAW0SL16_SCYPA</name>
<keyword evidence="8" id="KW-1133">Transmembrane helix</keyword>
<dbReference type="PANTHER" id="PTHR23292:SF6">
    <property type="entry name" value="FI16602P1-RELATED"/>
    <property type="match status" value="1"/>
</dbReference>
<feature type="transmembrane region" description="Helical" evidence="8">
    <location>
        <begin position="20"/>
        <end position="39"/>
    </location>
</feature>
<evidence type="ECO:0000256" key="7">
    <source>
        <dbReference type="ARBA" id="ARBA00023136"/>
    </source>
</evidence>
<dbReference type="PROSITE" id="PS51837">
    <property type="entry name" value="LITAF"/>
    <property type="match status" value="1"/>
</dbReference>
<comment type="caution">
    <text evidence="10">The sequence shown here is derived from an EMBL/GenBank/DDBJ whole genome shotgun (WGS) entry which is preliminary data.</text>
</comment>
<evidence type="ECO:0000256" key="4">
    <source>
        <dbReference type="ARBA" id="ARBA00005975"/>
    </source>
</evidence>
<evidence type="ECO:0000256" key="6">
    <source>
        <dbReference type="ARBA" id="ARBA00022833"/>
    </source>
</evidence>
<evidence type="ECO:0000256" key="8">
    <source>
        <dbReference type="SAM" id="Phobius"/>
    </source>
</evidence>
<keyword evidence="5" id="KW-0479">Metal-binding</keyword>
<keyword evidence="6" id="KW-0862">Zinc</keyword>
<dbReference type="InterPro" id="IPR006629">
    <property type="entry name" value="LITAF"/>
</dbReference>
<dbReference type="InterPro" id="IPR037519">
    <property type="entry name" value="LITAF_fam"/>
</dbReference>
<dbReference type="GO" id="GO:0005765">
    <property type="term" value="C:lysosomal membrane"/>
    <property type="evidence" value="ECO:0007669"/>
    <property type="project" value="UniProtKB-SubCell"/>
</dbReference>
<reference evidence="10 11" key="1">
    <citation type="submission" date="2023-03" db="EMBL/GenBank/DDBJ databases">
        <title>High-quality genome of Scylla paramamosain provides insights in environmental adaptation.</title>
        <authorList>
            <person name="Zhang L."/>
        </authorList>
    </citation>
    <scope>NUCLEOTIDE SEQUENCE [LARGE SCALE GENOMIC DNA]</scope>
    <source>
        <strain evidence="10">LZ_2023a</strain>
        <tissue evidence="10">Muscle</tissue>
    </source>
</reference>